<dbReference type="GO" id="GO:0030594">
    <property type="term" value="F:neurotransmitter receptor activity"/>
    <property type="evidence" value="ECO:0007669"/>
    <property type="project" value="TreeGrafter"/>
</dbReference>
<reference evidence="12" key="1">
    <citation type="submission" date="2025-08" db="UniProtKB">
        <authorList>
            <consortium name="Ensembl"/>
        </authorList>
    </citation>
    <scope>IDENTIFICATION</scope>
</reference>
<evidence type="ECO:0000256" key="8">
    <source>
        <dbReference type="ARBA" id="ARBA00023224"/>
    </source>
</evidence>
<keyword evidence="2" id="KW-1003">Cell membrane</keyword>
<feature type="transmembrane region" description="Helical" evidence="10">
    <location>
        <begin position="26"/>
        <end position="48"/>
    </location>
</feature>
<dbReference type="InterPro" id="IPR000276">
    <property type="entry name" value="GPCR_Rhodpsn"/>
</dbReference>
<evidence type="ECO:0000259" key="11">
    <source>
        <dbReference type="PROSITE" id="PS50262"/>
    </source>
</evidence>
<dbReference type="PRINTS" id="PR00237">
    <property type="entry name" value="GPCRRHODOPSN"/>
</dbReference>
<dbReference type="PANTHER" id="PTHR24231:SF46">
    <property type="entry name" value="P2Y PURINOCEPTOR 11"/>
    <property type="match status" value="1"/>
</dbReference>
<dbReference type="OMA" id="MYQVSKG"/>
<evidence type="ECO:0000256" key="5">
    <source>
        <dbReference type="ARBA" id="ARBA00023040"/>
    </source>
</evidence>
<dbReference type="Pfam" id="PF00001">
    <property type="entry name" value="7tm_1"/>
    <property type="match status" value="1"/>
</dbReference>
<feature type="transmembrane region" description="Helical" evidence="10">
    <location>
        <begin position="60"/>
        <end position="83"/>
    </location>
</feature>
<evidence type="ECO:0000256" key="2">
    <source>
        <dbReference type="ARBA" id="ARBA00022475"/>
    </source>
</evidence>
<dbReference type="GO" id="GO:0005886">
    <property type="term" value="C:plasma membrane"/>
    <property type="evidence" value="ECO:0007669"/>
    <property type="project" value="UniProtKB-SubCell"/>
</dbReference>
<reference evidence="12" key="2">
    <citation type="submission" date="2025-09" db="UniProtKB">
        <authorList>
            <consortium name="Ensembl"/>
        </authorList>
    </citation>
    <scope>IDENTIFICATION</scope>
</reference>
<dbReference type="Ensembl" id="ENSVKKT00000009347.1">
    <property type="protein sequence ID" value="ENSVKKP00000009115.1"/>
    <property type="gene ID" value="ENSVKKG00000006466.1"/>
</dbReference>
<feature type="transmembrane region" description="Helical" evidence="10">
    <location>
        <begin position="273"/>
        <end position="295"/>
    </location>
</feature>
<protein>
    <submittedName>
        <fullName evidence="12">Purinergic receptor P2Y11</fullName>
    </submittedName>
</protein>
<sequence>MLAWRSGAESQAQGLNVSESLENIQAAIWFLPIIQSILAIAGNGLAIYRFVVRERPWHTGIIYAFNLAISDLLYAFSLLPLAFYHHPPKDWKFGLVFCLLDRYLFFCNLYGSTFFVACISLNRYVAIVYPFFAHAHIKPRHAKLFSGVVWLLVVGISAPVFHFSSLREKQKGTMECLGSARDEVLFQYFPYSLFLAAFGCGLPFFLTSFSCVAITCTVVRNPNIRPEEKRKVKTLVSMVVVLYAIFYLPFHVLRNMNLNRRMRNHDDKTIYDLYQMAKILVNFHICVHPMFYAALANSMQEYCGRCFQQQRSMQEENVEVKMRLSSDCKVQG</sequence>
<feature type="transmembrane region" description="Helical" evidence="10">
    <location>
        <begin position="144"/>
        <end position="164"/>
    </location>
</feature>
<evidence type="ECO:0000256" key="7">
    <source>
        <dbReference type="ARBA" id="ARBA00023170"/>
    </source>
</evidence>
<organism evidence="12 13">
    <name type="scientific">Varanus komodoensis</name>
    <name type="common">Komodo dragon</name>
    <dbReference type="NCBI Taxonomy" id="61221"/>
    <lineage>
        <taxon>Eukaryota</taxon>
        <taxon>Metazoa</taxon>
        <taxon>Chordata</taxon>
        <taxon>Craniata</taxon>
        <taxon>Vertebrata</taxon>
        <taxon>Euteleostomi</taxon>
        <taxon>Lepidosauria</taxon>
        <taxon>Squamata</taxon>
        <taxon>Bifurcata</taxon>
        <taxon>Unidentata</taxon>
        <taxon>Episquamata</taxon>
        <taxon>Toxicofera</taxon>
        <taxon>Anguimorpha</taxon>
        <taxon>Paleoanguimorpha</taxon>
        <taxon>Varanoidea</taxon>
        <taxon>Varanidae</taxon>
        <taxon>Varanus</taxon>
    </lineage>
</organism>
<dbReference type="SUPFAM" id="SSF81321">
    <property type="entry name" value="Family A G protein-coupled receptor-like"/>
    <property type="match status" value="1"/>
</dbReference>
<evidence type="ECO:0000256" key="4">
    <source>
        <dbReference type="ARBA" id="ARBA00022989"/>
    </source>
</evidence>
<feature type="transmembrane region" description="Helical" evidence="10">
    <location>
        <begin position="191"/>
        <end position="214"/>
    </location>
</feature>
<evidence type="ECO:0000256" key="6">
    <source>
        <dbReference type="ARBA" id="ARBA00023136"/>
    </source>
</evidence>
<dbReference type="PANTHER" id="PTHR24231">
    <property type="entry name" value="PURINOCEPTOR-RELATED G-PROTEIN COUPLED RECEPTOR"/>
    <property type="match status" value="1"/>
</dbReference>
<dbReference type="AlphaFoldDB" id="A0A8D2J1X6"/>
<keyword evidence="13" id="KW-1185">Reference proteome</keyword>
<comment type="subcellular location">
    <subcellularLocation>
        <location evidence="1">Cell membrane</location>
        <topology evidence="1">Multi-pass membrane protein</topology>
    </subcellularLocation>
</comment>
<comment type="similarity">
    <text evidence="9">Belongs to the G-protein coupled receptor 1 family.</text>
</comment>
<evidence type="ECO:0000256" key="10">
    <source>
        <dbReference type="SAM" id="Phobius"/>
    </source>
</evidence>
<dbReference type="Proteomes" id="UP000694545">
    <property type="component" value="Unplaced"/>
</dbReference>
<dbReference type="PROSITE" id="PS00237">
    <property type="entry name" value="G_PROTEIN_RECEP_F1_1"/>
    <property type="match status" value="1"/>
</dbReference>
<evidence type="ECO:0000256" key="3">
    <source>
        <dbReference type="ARBA" id="ARBA00022692"/>
    </source>
</evidence>
<dbReference type="PROSITE" id="PS50262">
    <property type="entry name" value="G_PROTEIN_RECEP_F1_2"/>
    <property type="match status" value="1"/>
</dbReference>
<evidence type="ECO:0000313" key="12">
    <source>
        <dbReference type="Ensembl" id="ENSVKKP00000009115.1"/>
    </source>
</evidence>
<keyword evidence="7 9" id="KW-0675">Receptor</keyword>
<accession>A0A8D2J1X6</accession>
<evidence type="ECO:0000313" key="13">
    <source>
        <dbReference type="Proteomes" id="UP000694545"/>
    </source>
</evidence>
<keyword evidence="6 10" id="KW-0472">Membrane</keyword>
<dbReference type="InterPro" id="IPR017452">
    <property type="entry name" value="GPCR_Rhodpsn_7TM"/>
</dbReference>
<evidence type="ECO:0000256" key="1">
    <source>
        <dbReference type="ARBA" id="ARBA00004651"/>
    </source>
</evidence>
<evidence type="ECO:0000256" key="9">
    <source>
        <dbReference type="RuleBase" id="RU000688"/>
    </source>
</evidence>
<dbReference type="Gene3D" id="1.20.1070.10">
    <property type="entry name" value="Rhodopsin 7-helix transmembrane proteins"/>
    <property type="match status" value="1"/>
</dbReference>
<keyword evidence="3 9" id="KW-0812">Transmembrane</keyword>
<keyword evidence="4 10" id="KW-1133">Transmembrane helix</keyword>
<dbReference type="GO" id="GO:0019722">
    <property type="term" value="P:calcium-mediated signaling"/>
    <property type="evidence" value="ECO:0007669"/>
    <property type="project" value="TreeGrafter"/>
</dbReference>
<keyword evidence="5 9" id="KW-0297">G-protein coupled receptor</keyword>
<proteinExistence type="inferred from homology"/>
<feature type="domain" description="G-protein coupled receptors family 1 profile" evidence="11">
    <location>
        <begin position="42"/>
        <end position="292"/>
    </location>
</feature>
<name>A0A8D2J1X6_VARKO</name>
<keyword evidence="8 9" id="KW-0807">Transducer</keyword>
<feature type="transmembrane region" description="Helical" evidence="10">
    <location>
        <begin position="103"/>
        <end position="132"/>
    </location>
</feature>
<feature type="transmembrane region" description="Helical" evidence="10">
    <location>
        <begin position="235"/>
        <end position="253"/>
    </location>
</feature>
<dbReference type="PRINTS" id="PR01157">
    <property type="entry name" value="P2YPURNOCPTR"/>
</dbReference>
<dbReference type="GO" id="GO:0045031">
    <property type="term" value="F:G protein-coupled ATP receptor activity"/>
    <property type="evidence" value="ECO:0007669"/>
    <property type="project" value="TreeGrafter"/>
</dbReference>